<sequence>MLINLIKHLTMDREAMKLLVLSDLHNEFEPAVADAKTIARSDVVVLAGDIHTKDRSIGWAQAFVDDPTKPVILVAGNHEFYRGHFDGTLDKLRNLAQGTNIHFLENDAFVLGDVRFLGCTLWTDFKLYANNISATRCIRDAQQAMADFRLIRATSSYRRLYPADTVRRHELSRAWLRNTLSEPFEGKTVVVTHHAPSASSVDAEYEGDPLTPAYASDLEDLMGPAVPLWIHGHMHTSFDYVVPGNDASSSRGTRVICNPRGYSPKHLNPDFNPSLLIEI</sequence>
<evidence type="ECO:0000259" key="1">
    <source>
        <dbReference type="Pfam" id="PF00149"/>
    </source>
</evidence>
<name>B1K1B3_BURO0</name>
<evidence type="ECO:0000313" key="2">
    <source>
        <dbReference type="EMBL" id="ACA89201.1"/>
    </source>
</evidence>
<dbReference type="Gene3D" id="3.60.21.10">
    <property type="match status" value="1"/>
</dbReference>
<dbReference type="PANTHER" id="PTHR37844:SF2">
    <property type="entry name" value="SER_THR PROTEIN PHOSPHATASE SUPERFAMILY (AFU_ORTHOLOGUE AFUA_1G14840)"/>
    <property type="match status" value="1"/>
</dbReference>
<dbReference type="GO" id="GO:0016787">
    <property type="term" value="F:hydrolase activity"/>
    <property type="evidence" value="ECO:0007669"/>
    <property type="project" value="InterPro"/>
</dbReference>
<dbReference type="Pfam" id="PF00149">
    <property type="entry name" value="Metallophos"/>
    <property type="match status" value="1"/>
</dbReference>
<dbReference type="AlphaFoldDB" id="B1K1B3"/>
<dbReference type="Proteomes" id="UP000002169">
    <property type="component" value="Chromosome 1"/>
</dbReference>
<dbReference type="HOGENOM" id="CLU_060372_3_0_4"/>
<feature type="domain" description="Calcineurin-like phosphoesterase" evidence="1">
    <location>
        <begin position="16"/>
        <end position="236"/>
    </location>
</feature>
<proteinExistence type="predicted"/>
<dbReference type="InterPro" id="IPR029052">
    <property type="entry name" value="Metallo-depent_PP-like"/>
</dbReference>
<dbReference type="PANTHER" id="PTHR37844">
    <property type="entry name" value="SER/THR PROTEIN PHOSPHATASE SUPERFAMILY (AFU_ORTHOLOGUE AFUA_1G14840)"/>
    <property type="match status" value="1"/>
</dbReference>
<dbReference type="InterPro" id="IPR004843">
    <property type="entry name" value="Calcineurin-like_PHP"/>
</dbReference>
<gene>
    <name evidence="2" type="ordered locus">Bcenmc03_0020</name>
</gene>
<dbReference type="SUPFAM" id="SSF56300">
    <property type="entry name" value="Metallo-dependent phosphatases"/>
    <property type="match status" value="1"/>
</dbReference>
<dbReference type="KEGG" id="bcm:Bcenmc03_0020"/>
<accession>B1K1B3</accession>
<dbReference type="EMBL" id="CP000958">
    <property type="protein sequence ID" value="ACA89201.1"/>
    <property type="molecule type" value="Genomic_DNA"/>
</dbReference>
<organism evidence="2 3">
    <name type="scientific">Burkholderia orbicola (strain MC0-3)</name>
    <dbReference type="NCBI Taxonomy" id="406425"/>
    <lineage>
        <taxon>Bacteria</taxon>
        <taxon>Pseudomonadati</taxon>
        <taxon>Pseudomonadota</taxon>
        <taxon>Betaproteobacteria</taxon>
        <taxon>Burkholderiales</taxon>
        <taxon>Burkholderiaceae</taxon>
        <taxon>Burkholderia</taxon>
        <taxon>Burkholderia cepacia complex</taxon>
        <taxon>Burkholderia orbicola</taxon>
    </lineage>
</organism>
<reference evidence="3" key="1">
    <citation type="submission" date="2008-02" db="EMBL/GenBank/DDBJ databases">
        <title>Complete sequence of chromosome 1 of Burkholderia cenocepacia MC0-3.</title>
        <authorList>
            <person name="Copeland A."/>
            <person name="Lucas S."/>
            <person name="Lapidus A."/>
            <person name="Barry K."/>
            <person name="Bruce D."/>
            <person name="Goodwin L."/>
            <person name="Glavina del Rio T."/>
            <person name="Dalin E."/>
            <person name="Tice H."/>
            <person name="Pitluck S."/>
            <person name="Chain P."/>
            <person name="Malfatti S."/>
            <person name="Shin M."/>
            <person name="Vergez L."/>
            <person name="Schmutz J."/>
            <person name="Larimer F."/>
            <person name="Land M."/>
            <person name="Hauser L."/>
            <person name="Kyrpides N."/>
            <person name="Mikhailova N."/>
            <person name="Tiedje J."/>
            <person name="Richardson P."/>
        </authorList>
    </citation>
    <scope>NUCLEOTIDE SEQUENCE [LARGE SCALE GENOMIC DNA]</scope>
    <source>
        <strain evidence="3">MC0-3</strain>
    </source>
</reference>
<evidence type="ECO:0000313" key="3">
    <source>
        <dbReference type="Proteomes" id="UP000002169"/>
    </source>
</evidence>
<protein>
    <submittedName>
        <fullName evidence="2">Metallophosphoesterase</fullName>
    </submittedName>
</protein>